<keyword evidence="2 3" id="KW-0732">Signal</keyword>
<dbReference type="Gene3D" id="3.40.50.2300">
    <property type="match status" value="2"/>
</dbReference>
<dbReference type="PANTHER" id="PTHR47151:SF2">
    <property type="entry name" value="AMINO ACID BINDING PROTEIN"/>
    <property type="match status" value="1"/>
</dbReference>
<comment type="similarity">
    <text evidence="1">Belongs to the leucine-binding protein family.</text>
</comment>
<comment type="caution">
    <text evidence="5">The sequence shown here is derived from an EMBL/GenBank/DDBJ whole genome shotgun (WGS) entry which is preliminary data.</text>
</comment>
<proteinExistence type="inferred from homology"/>
<dbReference type="InterPro" id="IPR028082">
    <property type="entry name" value="Peripla_BP_I"/>
</dbReference>
<keyword evidence="6" id="KW-1185">Reference proteome</keyword>
<gene>
    <name evidence="5" type="ORF">J8F10_20320</name>
</gene>
<evidence type="ECO:0000256" key="1">
    <source>
        <dbReference type="ARBA" id="ARBA00010062"/>
    </source>
</evidence>
<dbReference type="CDD" id="cd06342">
    <property type="entry name" value="PBP1_ABC_LIVBP-like"/>
    <property type="match status" value="1"/>
</dbReference>
<dbReference type="Pfam" id="PF13458">
    <property type="entry name" value="Peripla_BP_6"/>
    <property type="match status" value="1"/>
</dbReference>
<dbReference type="InterPro" id="IPR028081">
    <property type="entry name" value="Leu-bd"/>
</dbReference>
<evidence type="ECO:0000313" key="5">
    <source>
        <dbReference type="EMBL" id="MBP3957601.1"/>
    </source>
</evidence>
<feature type="chain" id="PRO_5045559797" evidence="3">
    <location>
        <begin position="22"/>
        <end position="401"/>
    </location>
</feature>
<evidence type="ECO:0000256" key="2">
    <source>
        <dbReference type="ARBA" id="ARBA00022729"/>
    </source>
</evidence>
<dbReference type="RefSeq" id="WP_210656816.1">
    <property type="nucleotide sequence ID" value="NZ_JAGKQQ010000001.1"/>
</dbReference>
<evidence type="ECO:0000256" key="3">
    <source>
        <dbReference type="SAM" id="SignalP"/>
    </source>
</evidence>
<dbReference type="Proteomes" id="UP000676565">
    <property type="component" value="Unassembled WGS sequence"/>
</dbReference>
<organism evidence="5 6">
    <name type="scientific">Gemmata palustris</name>
    <dbReference type="NCBI Taxonomy" id="2822762"/>
    <lineage>
        <taxon>Bacteria</taxon>
        <taxon>Pseudomonadati</taxon>
        <taxon>Planctomycetota</taxon>
        <taxon>Planctomycetia</taxon>
        <taxon>Gemmatales</taxon>
        <taxon>Gemmataceae</taxon>
        <taxon>Gemmata</taxon>
    </lineage>
</organism>
<accession>A0ABS5BV54</accession>
<reference evidence="5 6" key="1">
    <citation type="submission" date="2021-04" db="EMBL/GenBank/DDBJ databases">
        <authorList>
            <person name="Ivanova A."/>
        </authorList>
    </citation>
    <scope>NUCLEOTIDE SEQUENCE [LARGE SCALE GENOMIC DNA]</scope>
    <source>
        <strain evidence="5 6">G18</strain>
    </source>
</reference>
<sequence>MNRRTFLSAALAIGSSGTLVAAPKEKVKIVSSLPRTGSAKGQTDGIVNAIKLALADFEKVLPFEVTYLDRDDSAARTGTWAAEKEQAIAEEAVDDGDVMAVIGPFNSGAARISAPILNRAGLVQVTPAATMPGLTKSGPSSDADEPDKYRPGKKITFCRVCPQDGSQGPLSADFAVEDLKVKTVYVIDDKQLYGLGTAAAFKSRCEELKVKVVGHESIDVAQSDFSGLAKKIKKANPDLVYFGGTTQSKAGQVAKDLHAEQVNCPFMVPDGCYEQAFIASVGVATLDAMKCFVTIGGIDPARLKGAGADFAKRYKEKYKTAPDGFAVYGYEAAAVVLETLRTVGKKDREAVRKAVVSTKDFEKGVLGKWSFDADGDTTLQPLTVARIEKGKFRAVKVMGTK</sequence>
<feature type="domain" description="Leucine-binding protein" evidence="4">
    <location>
        <begin position="27"/>
        <end position="390"/>
    </location>
</feature>
<evidence type="ECO:0000259" key="4">
    <source>
        <dbReference type="Pfam" id="PF13458"/>
    </source>
</evidence>
<evidence type="ECO:0000313" key="6">
    <source>
        <dbReference type="Proteomes" id="UP000676565"/>
    </source>
</evidence>
<protein>
    <submittedName>
        <fullName evidence="5">Branched-chain amino acid ABC transporter substrate-binding protein</fullName>
    </submittedName>
</protein>
<dbReference type="SUPFAM" id="SSF53822">
    <property type="entry name" value="Periplasmic binding protein-like I"/>
    <property type="match status" value="1"/>
</dbReference>
<dbReference type="EMBL" id="JAGKQQ010000001">
    <property type="protein sequence ID" value="MBP3957601.1"/>
    <property type="molecule type" value="Genomic_DNA"/>
</dbReference>
<dbReference type="PANTHER" id="PTHR47151">
    <property type="entry name" value="LEU/ILE/VAL-BINDING ABC TRANSPORTER SUBUNIT"/>
    <property type="match status" value="1"/>
</dbReference>
<feature type="signal peptide" evidence="3">
    <location>
        <begin position="1"/>
        <end position="21"/>
    </location>
</feature>
<name>A0ABS5BV54_9BACT</name>